<protein>
    <submittedName>
        <fullName evidence="2">Uncharacterized protein</fullName>
    </submittedName>
</protein>
<accession>A0A0B8ZPR3</accession>
<dbReference type="EMBL" id="JRVC01000013">
    <property type="protein sequence ID" value="KHS45106.1"/>
    <property type="molecule type" value="Genomic_DNA"/>
</dbReference>
<gene>
    <name evidence="2" type="ORF">NJ75_02695</name>
</gene>
<dbReference type="PATRIC" id="fig|48936.3.peg.2708"/>
<dbReference type="AlphaFoldDB" id="A0A0B8ZPR3"/>
<feature type="region of interest" description="Disordered" evidence="1">
    <location>
        <begin position="73"/>
        <end position="99"/>
    </location>
</feature>
<evidence type="ECO:0000313" key="3">
    <source>
        <dbReference type="Proteomes" id="UP000031338"/>
    </source>
</evidence>
<feature type="compositionally biased region" description="Low complexity" evidence="1">
    <location>
        <begin position="82"/>
        <end position="99"/>
    </location>
</feature>
<comment type="caution">
    <text evidence="2">The sequence shown here is derived from an EMBL/GenBank/DDBJ whole genome shotgun (WGS) entry which is preliminary data.</text>
</comment>
<name>A0A0B8ZPR3_9SPHN</name>
<organism evidence="2 3">
    <name type="scientific">Novosphingobium subterraneum</name>
    <dbReference type="NCBI Taxonomy" id="48936"/>
    <lineage>
        <taxon>Bacteria</taxon>
        <taxon>Pseudomonadati</taxon>
        <taxon>Pseudomonadota</taxon>
        <taxon>Alphaproteobacteria</taxon>
        <taxon>Sphingomonadales</taxon>
        <taxon>Sphingomonadaceae</taxon>
        <taxon>Novosphingobium</taxon>
    </lineage>
</organism>
<dbReference type="RefSeq" id="WP_039335315.1">
    <property type="nucleotide sequence ID" value="NZ_JRVC01000013.1"/>
</dbReference>
<sequence length="99" mass="10779">MSRQTKRNAGQFDTELLKLAFAAVRDQPVAVQRAVTRQIEDCTLRLTIEGKEVEAEALCRFVSSILPGSFSDARDTATPNRPVAEAAPPSASPVGTFFR</sequence>
<proteinExistence type="predicted"/>
<evidence type="ECO:0000313" key="2">
    <source>
        <dbReference type="EMBL" id="KHS45106.1"/>
    </source>
</evidence>
<dbReference type="Proteomes" id="UP000031338">
    <property type="component" value="Unassembled WGS sequence"/>
</dbReference>
<keyword evidence="3" id="KW-1185">Reference proteome</keyword>
<reference evidence="2 3" key="1">
    <citation type="submission" date="2014-10" db="EMBL/GenBank/DDBJ databases">
        <title>Draft genome sequence of Novosphingobium subterraneum DSM 12447.</title>
        <authorList>
            <person name="Gan H.M."/>
            <person name="Gan H.Y."/>
            <person name="Savka M.A."/>
        </authorList>
    </citation>
    <scope>NUCLEOTIDE SEQUENCE [LARGE SCALE GENOMIC DNA]</scope>
    <source>
        <strain evidence="2 3">DSM 12447</strain>
    </source>
</reference>
<evidence type="ECO:0000256" key="1">
    <source>
        <dbReference type="SAM" id="MobiDB-lite"/>
    </source>
</evidence>